<organism evidence="1 2">
    <name type="scientific">Kingdonia uniflora</name>
    <dbReference type="NCBI Taxonomy" id="39325"/>
    <lineage>
        <taxon>Eukaryota</taxon>
        <taxon>Viridiplantae</taxon>
        <taxon>Streptophyta</taxon>
        <taxon>Embryophyta</taxon>
        <taxon>Tracheophyta</taxon>
        <taxon>Spermatophyta</taxon>
        <taxon>Magnoliopsida</taxon>
        <taxon>Ranunculales</taxon>
        <taxon>Circaeasteraceae</taxon>
        <taxon>Kingdonia</taxon>
    </lineage>
</organism>
<dbReference type="EMBL" id="JACGCM010001281">
    <property type="protein sequence ID" value="KAF6157069.1"/>
    <property type="molecule type" value="Genomic_DNA"/>
</dbReference>
<protein>
    <submittedName>
        <fullName evidence="1">Uncharacterized protein</fullName>
    </submittedName>
</protein>
<dbReference type="PANTHER" id="PTHR33566:SF6">
    <property type="entry name" value="PROTEIN DEFECTIVE IN MERISTEM SILENCING 3"/>
    <property type="match status" value="1"/>
</dbReference>
<keyword evidence="2" id="KW-1185">Reference proteome</keyword>
<dbReference type="OrthoDB" id="1639189at2759"/>
<gene>
    <name evidence="1" type="ORF">GIB67_041530</name>
</gene>
<accession>A0A7J7MQ63</accession>
<comment type="caution">
    <text evidence="1">The sequence shown here is derived from an EMBL/GenBank/DDBJ whole genome shotgun (WGS) entry which is preliminary data.</text>
</comment>
<evidence type="ECO:0000313" key="2">
    <source>
        <dbReference type="Proteomes" id="UP000541444"/>
    </source>
</evidence>
<evidence type="ECO:0000313" key="1">
    <source>
        <dbReference type="EMBL" id="KAF6157069.1"/>
    </source>
</evidence>
<name>A0A7J7MQ63_9MAGN</name>
<sequence length="126" mass="14424">MSIELAKDVVGIVATFEKVGGEKLSRLFSEYIGLDTMVAIMCKTLKGVKALETYDKEGQINKSISLHMLGPSIGRHMDGRYVVICLEELRQELLFVVYESIVYYVFLDFTLRLIHTRYCSFMSRNV</sequence>
<dbReference type="AlphaFoldDB" id="A0A7J7MQ63"/>
<reference evidence="1 2" key="1">
    <citation type="journal article" date="2020" name="IScience">
        <title>Genome Sequencing of the Endangered Kingdonia uniflora (Circaeasteraceae, Ranunculales) Reveals Potential Mechanisms of Evolutionary Specialization.</title>
        <authorList>
            <person name="Sun Y."/>
            <person name="Deng T."/>
            <person name="Zhang A."/>
            <person name="Moore M.J."/>
            <person name="Landis J.B."/>
            <person name="Lin N."/>
            <person name="Zhang H."/>
            <person name="Zhang X."/>
            <person name="Huang J."/>
            <person name="Zhang X."/>
            <person name="Sun H."/>
            <person name="Wang H."/>
        </authorList>
    </citation>
    <scope>NUCLEOTIDE SEQUENCE [LARGE SCALE GENOMIC DNA]</scope>
    <source>
        <strain evidence="1">TB1705</strain>
        <tissue evidence="1">Leaf</tissue>
    </source>
</reference>
<dbReference type="PANTHER" id="PTHR33566">
    <property type="entry name" value="EN/SPM-LIKE TRANSPOSON-RELATED"/>
    <property type="match status" value="1"/>
</dbReference>
<dbReference type="Proteomes" id="UP000541444">
    <property type="component" value="Unassembled WGS sequence"/>
</dbReference>
<proteinExistence type="predicted"/>